<reference evidence="1 2" key="1">
    <citation type="journal article" date="2015" name="Nature">
        <title>rRNA introns, odd ribosomes, and small enigmatic genomes across a large radiation of phyla.</title>
        <authorList>
            <person name="Brown C.T."/>
            <person name="Hug L.A."/>
            <person name="Thomas B.C."/>
            <person name="Sharon I."/>
            <person name="Castelle C.J."/>
            <person name="Singh A."/>
            <person name="Wilkins M.J."/>
            <person name="Williams K.H."/>
            <person name="Banfield J.F."/>
        </authorList>
    </citation>
    <scope>NUCLEOTIDE SEQUENCE [LARGE SCALE GENOMIC DNA]</scope>
</reference>
<sequence>MRGNSMKILHNITVEEMISVFLIAELNSPRWGKKIENILLKNKIDKRIVTSPNISNSRENSLRALVLGEFRGYGKKDGLFDDIDEVISWKKVLLESEDFKKIKYIDYDYWNELSGKTGFVVDGAKNVKKGMEIFNVSNKQYWQILEHVKNGGKFPSLILLSDKTGGLKLLEGHVRLTGYLLDNKNIGPLEVIVGFKS</sequence>
<gene>
    <name evidence="1" type="ORF">UT14_C0046G0001</name>
</gene>
<dbReference type="EMBL" id="LBVR01000046">
    <property type="protein sequence ID" value="KKQ90010.1"/>
    <property type="molecule type" value="Genomic_DNA"/>
</dbReference>
<comment type="caution">
    <text evidence="1">The sequence shown here is derived from an EMBL/GenBank/DDBJ whole genome shotgun (WGS) entry which is preliminary data.</text>
</comment>
<evidence type="ECO:0000313" key="2">
    <source>
        <dbReference type="Proteomes" id="UP000033841"/>
    </source>
</evidence>
<accession>A0A0G0LPU8</accession>
<name>A0A0G0LPU8_9BACT</name>
<proteinExistence type="predicted"/>
<protein>
    <submittedName>
        <fullName evidence="1">Uncharacterized protein</fullName>
    </submittedName>
</protein>
<evidence type="ECO:0000313" key="1">
    <source>
        <dbReference type="EMBL" id="KKQ90010.1"/>
    </source>
</evidence>
<dbReference type="Proteomes" id="UP000033841">
    <property type="component" value="Unassembled WGS sequence"/>
</dbReference>
<dbReference type="AlphaFoldDB" id="A0A0G0LPU8"/>
<organism evidence="1 2">
    <name type="scientific">Candidatus Shapirobacteria bacterium GW2011_GWE1_38_92</name>
    <dbReference type="NCBI Taxonomy" id="1618489"/>
    <lineage>
        <taxon>Bacteria</taxon>
        <taxon>Candidatus Shapironibacteriota</taxon>
    </lineage>
</organism>